<dbReference type="Pfam" id="PF02458">
    <property type="entry name" value="Transferase"/>
    <property type="match status" value="1"/>
</dbReference>
<proteinExistence type="predicted"/>
<accession>A0A830BTX4</accession>
<protein>
    <submittedName>
        <fullName evidence="3">Malonyl-coenzyme:anthocyanin 5-o-glucoside-6'''-o-malonyltransferase</fullName>
    </submittedName>
</protein>
<dbReference type="PANTHER" id="PTHR31625">
    <property type="match status" value="1"/>
</dbReference>
<reference evidence="3" key="1">
    <citation type="submission" date="2020-07" db="EMBL/GenBank/DDBJ databases">
        <title>Ethylene signaling mediates host invasion by parasitic plants.</title>
        <authorList>
            <person name="Yoshida S."/>
        </authorList>
    </citation>
    <scope>NUCLEOTIDE SEQUENCE</scope>
    <source>
        <strain evidence="3">Okayama</strain>
    </source>
</reference>
<dbReference type="AlphaFoldDB" id="A0A830BTX4"/>
<evidence type="ECO:0000313" key="4">
    <source>
        <dbReference type="Proteomes" id="UP000653305"/>
    </source>
</evidence>
<dbReference type="InterPro" id="IPR051504">
    <property type="entry name" value="Plant_metabolite_acyltrans"/>
</dbReference>
<dbReference type="Proteomes" id="UP000653305">
    <property type="component" value="Unassembled WGS sequence"/>
</dbReference>
<dbReference type="OrthoDB" id="877552at2759"/>
<dbReference type="GO" id="GO:0016747">
    <property type="term" value="F:acyltransferase activity, transferring groups other than amino-acyl groups"/>
    <property type="evidence" value="ECO:0007669"/>
    <property type="project" value="UniProtKB-ARBA"/>
</dbReference>
<comment type="caution">
    <text evidence="3">The sequence shown here is derived from an EMBL/GenBank/DDBJ whole genome shotgun (WGS) entry which is preliminary data.</text>
</comment>
<keyword evidence="2" id="KW-0012">Acyltransferase</keyword>
<evidence type="ECO:0000256" key="1">
    <source>
        <dbReference type="ARBA" id="ARBA00022679"/>
    </source>
</evidence>
<organism evidence="3 4">
    <name type="scientific">Phtheirospermum japonicum</name>
    <dbReference type="NCBI Taxonomy" id="374723"/>
    <lineage>
        <taxon>Eukaryota</taxon>
        <taxon>Viridiplantae</taxon>
        <taxon>Streptophyta</taxon>
        <taxon>Embryophyta</taxon>
        <taxon>Tracheophyta</taxon>
        <taxon>Spermatophyta</taxon>
        <taxon>Magnoliopsida</taxon>
        <taxon>eudicotyledons</taxon>
        <taxon>Gunneridae</taxon>
        <taxon>Pentapetalae</taxon>
        <taxon>asterids</taxon>
        <taxon>lamiids</taxon>
        <taxon>Lamiales</taxon>
        <taxon>Orobanchaceae</taxon>
        <taxon>Orobanchaceae incertae sedis</taxon>
        <taxon>Phtheirospermum</taxon>
    </lineage>
</organism>
<feature type="non-terminal residue" evidence="3">
    <location>
        <position position="398"/>
    </location>
</feature>
<name>A0A830BTX4_9LAMI</name>
<dbReference type="EMBL" id="BMAC01000193">
    <property type="protein sequence ID" value="GFP89539.1"/>
    <property type="molecule type" value="Genomic_DNA"/>
</dbReference>
<evidence type="ECO:0000256" key="2">
    <source>
        <dbReference type="ARBA" id="ARBA00023315"/>
    </source>
</evidence>
<sequence>DIPWLHFHPIRRLLFYNYPCSNAHFFETIVPELKQSLSLTLKHYLPLSGKLIYPLNTNEKPVFRYEPGDSVSLTVAVSSHDFDELVGNQARDAEYQAVPVLALQATLFPDHGICIGFANHHTVGDASSIFRFMKTWSSITKLGENDSSLPVFDRSFIKDPIGIDTIYWKVMGEIPLKSSSFPLPTNRVRTTFTLRSDDIKRLKDMVLAEKPGLVQVSSFVVTVSYVWACLVKSGEVVDSDVLEFLIFAADVRGRVDPPVLENYFGNCLAAGMAKMEHSRLVGEEGFVSVAEVIAEDIKNRVNKKGEALKGAENWMSDMKKFKGMRGVGVAGSPKFDLCDADFGWGRARKLEIVSIDGESYSMSLCKCSDSDGGLEVGLSLPKERMEAFGAIFAEGLSA</sequence>
<keyword evidence="4" id="KW-1185">Reference proteome</keyword>
<dbReference type="InterPro" id="IPR023213">
    <property type="entry name" value="CAT-like_dom_sf"/>
</dbReference>
<keyword evidence="1 3" id="KW-0808">Transferase</keyword>
<gene>
    <name evidence="3" type="ORF">PHJA_001097500</name>
</gene>
<dbReference type="Gene3D" id="3.30.559.10">
    <property type="entry name" value="Chloramphenicol acetyltransferase-like domain"/>
    <property type="match status" value="2"/>
</dbReference>
<evidence type="ECO:0000313" key="3">
    <source>
        <dbReference type="EMBL" id="GFP89539.1"/>
    </source>
</evidence>